<keyword evidence="1" id="KW-1133">Transmembrane helix</keyword>
<gene>
    <name evidence="2" type="ORF">GCM10009747_06800</name>
</gene>
<evidence type="ECO:0008006" key="4">
    <source>
        <dbReference type="Google" id="ProtNLM"/>
    </source>
</evidence>
<dbReference type="Proteomes" id="UP001500506">
    <property type="component" value="Unassembled WGS sequence"/>
</dbReference>
<feature type="transmembrane region" description="Helical" evidence="1">
    <location>
        <begin position="59"/>
        <end position="76"/>
    </location>
</feature>
<name>A0ABN2W9D6_9MICO</name>
<keyword evidence="3" id="KW-1185">Reference proteome</keyword>
<feature type="transmembrane region" description="Helical" evidence="1">
    <location>
        <begin position="113"/>
        <end position="131"/>
    </location>
</feature>
<keyword evidence="1" id="KW-0812">Transmembrane</keyword>
<dbReference type="RefSeq" id="WP_232498410.1">
    <property type="nucleotide sequence ID" value="NZ_BAAANH010000001.1"/>
</dbReference>
<dbReference type="EMBL" id="BAAANH010000001">
    <property type="protein sequence ID" value="GAA1751956.1"/>
    <property type="molecule type" value="Genomic_DNA"/>
</dbReference>
<evidence type="ECO:0000313" key="3">
    <source>
        <dbReference type="Proteomes" id="UP001500506"/>
    </source>
</evidence>
<organism evidence="2 3">
    <name type="scientific">Agromyces humatus</name>
    <dbReference type="NCBI Taxonomy" id="279573"/>
    <lineage>
        <taxon>Bacteria</taxon>
        <taxon>Bacillati</taxon>
        <taxon>Actinomycetota</taxon>
        <taxon>Actinomycetes</taxon>
        <taxon>Micrococcales</taxon>
        <taxon>Microbacteriaceae</taxon>
        <taxon>Agromyces</taxon>
    </lineage>
</organism>
<protein>
    <recommendedName>
        <fullName evidence="4">DUF4345 domain-containing protein</fullName>
    </recommendedName>
</protein>
<proteinExistence type="predicted"/>
<accession>A0ABN2W9D6</accession>
<feature type="transmembrane region" description="Helical" evidence="1">
    <location>
        <begin position="83"/>
        <end position="101"/>
    </location>
</feature>
<evidence type="ECO:0000313" key="2">
    <source>
        <dbReference type="EMBL" id="GAA1751956.1"/>
    </source>
</evidence>
<keyword evidence="1" id="KW-0472">Membrane</keyword>
<evidence type="ECO:0000256" key="1">
    <source>
        <dbReference type="SAM" id="Phobius"/>
    </source>
</evidence>
<sequence length="144" mass="15381">MNTNWRRIILWALNALGAFVGAWALAAPRSFYDVFPVPGVFGPWVAGDGPYNEHLVRDVGSLYLALVAAGVVAALMRRADASVAVGVAWLVFSVPHLAYHVGHLHGLAPLDAIAQPIALAATLVLAIPLCLPPRRSTISEREEP</sequence>
<comment type="caution">
    <text evidence="2">The sequence shown here is derived from an EMBL/GenBank/DDBJ whole genome shotgun (WGS) entry which is preliminary data.</text>
</comment>
<reference evidence="2 3" key="1">
    <citation type="journal article" date="2019" name="Int. J. Syst. Evol. Microbiol.">
        <title>The Global Catalogue of Microorganisms (GCM) 10K type strain sequencing project: providing services to taxonomists for standard genome sequencing and annotation.</title>
        <authorList>
            <consortium name="The Broad Institute Genomics Platform"/>
            <consortium name="The Broad Institute Genome Sequencing Center for Infectious Disease"/>
            <person name="Wu L."/>
            <person name="Ma J."/>
        </authorList>
    </citation>
    <scope>NUCLEOTIDE SEQUENCE [LARGE SCALE GENOMIC DNA]</scope>
    <source>
        <strain evidence="2 3">JCM 14319</strain>
    </source>
</reference>